<protein>
    <submittedName>
        <fullName evidence="2">Uncharacterized protein</fullName>
    </submittedName>
</protein>
<dbReference type="Proteomes" id="UP000502287">
    <property type="component" value="Chromosome"/>
</dbReference>
<dbReference type="Proteomes" id="UP000276901">
    <property type="component" value="Unassembled WGS sequence"/>
</dbReference>
<dbReference type="EMBL" id="RKQT01000002">
    <property type="protein sequence ID" value="RPE93676.1"/>
    <property type="molecule type" value="Genomic_DNA"/>
</dbReference>
<gene>
    <name evidence="2" type="ORF">A4G17_01080</name>
    <name evidence="3" type="ORF">EDC49_1189</name>
</gene>
<proteinExistence type="predicted"/>
<keyword evidence="4" id="KW-1185">Reference proteome</keyword>
<accession>A0AAE7C204</accession>
<dbReference type="EMBL" id="CP015029">
    <property type="protein sequence ID" value="QIM64143.1"/>
    <property type="molecule type" value="Genomic_DNA"/>
</dbReference>
<evidence type="ECO:0000313" key="3">
    <source>
        <dbReference type="EMBL" id="RPE93676.1"/>
    </source>
</evidence>
<dbReference type="AlphaFoldDB" id="A0AAE7C204"/>
<feature type="signal peptide" evidence="1">
    <location>
        <begin position="1"/>
        <end position="18"/>
    </location>
</feature>
<reference evidence="3 4" key="2">
    <citation type="submission" date="2018-11" db="EMBL/GenBank/DDBJ databases">
        <title>Genomic Encyclopedia of Type Strains, Phase IV (KMG-IV): sequencing the most valuable type-strain genomes for metagenomic binning, comparative biology and taxonomic classification.</title>
        <authorList>
            <person name="Goeker M."/>
        </authorList>
    </citation>
    <scope>NUCLEOTIDE SEQUENCE [LARGE SCALE GENOMIC DNA]</scope>
    <source>
        <strain evidence="3 4">DSM 25797</strain>
    </source>
</reference>
<reference evidence="2 5" key="1">
    <citation type="submission" date="2016-03" db="EMBL/GenBank/DDBJ databases">
        <authorList>
            <person name="Hansen M.J."/>
            <person name="Bojesen A.M."/>
            <person name="Planet P."/>
        </authorList>
    </citation>
    <scope>NUCLEOTIDE SEQUENCE [LARGE SCALE GENOMIC DNA]</scope>
    <source>
        <strain evidence="2 5">HPA 21</strain>
    </source>
</reference>
<keyword evidence="1" id="KW-0732">Signal</keyword>
<sequence length="226" mass="25994">MKVHPLFLWLSLLTNTVAAELWSLEALQQAPEGWEIELKVEGELNGDKRSDFALILQKKDKTLIKKDEWGEENFNPRRLVVFLSEQDGYRQALQTRDGFLPSASTPDSHCLEDPLADGSLTIRKSQLYVSLHYFHSCGSWWTTNATYQIRYKNAKFELIGKESQSLHRASLMEEHSSVNYLTNKEKFTTGINQSASEEHRPETKWRTLAKAEQPLTLDVSKLKELP</sequence>
<dbReference type="KEGG" id="fcl:A4G17_01080"/>
<evidence type="ECO:0000256" key="1">
    <source>
        <dbReference type="SAM" id="SignalP"/>
    </source>
</evidence>
<evidence type="ECO:0000313" key="5">
    <source>
        <dbReference type="Proteomes" id="UP000502287"/>
    </source>
</evidence>
<dbReference type="RefSeq" id="WP_123956835.1">
    <property type="nucleotide sequence ID" value="NZ_CP015029.1"/>
</dbReference>
<organism evidence="2 5">
    <name type="scientific">Frederiksenia canicola</name>
    <dbReference type="NCBI Taxonomy" id="123824"/>
    <lineage>
        <taxon>Bacteria</taxon>
        <taxon>Pseudomonadati</taxon>
        <taxon>Pseudomonadota</taxon>
        <taxon>Gammaproteobacteria</taxon>
        <taxon>Pasteurellales</taxon>
        <taxon>Pasteurellaceae</taxon>
        <taxon>Frederiksenia</taxon>
    </lineage>
</organism>
<feature type="chain" id="PRO_5042231102" evidence="1">
    <location>
        <begin position="19"/>
        <end position="226"/>
    </location>
</feature>
<name>A0AAE7C204_9PAST</name>
<evidence type="ECO:0000313" key="2">
    <source>
        <dbReference type="EMBL" id="QIM64143.1"/>
    </source>
</evidence>
<evidence type="ECO:0000313" key="4">
    <source>
        <dbReference type="Proteomes" id="UP000276901"/>
    </source>
</evidence>